<dbReference type="EMBL" id="VWSE01000010">
    <property type="protein sequence ID" value="KAB0285620.1"/>
    <property type="molecule type" value="Genomic_DNA"/>
</dbReference>
<gene>
    <name evidence="1" type="ORF">F2P58_24275</name>
</gene>
<dbReference type="InterPro" id="IPR016024">
    <property type="entry name" value="ARM-type_fold"/>
</dbReference>
<protein>
    <recommendedName>
        <fullName evidence="3">HEAT repeat domain-containing protein</fullName>
    </recommendedName>
</protein>
<comment type="caution">
    <text evidence="1">The sequence shown here is derived from an EMBL/GenBank/DDBJ whole genome shotgun (WGS) entry which is preliminary data.</text>
</comment>
<dbReference type="InterPro" id="IPR011989">
    <property type="entry name" value="ARM-like"/>
</dbReference>
<organism evidence="1 2">
    <name type="scientific">Vibrio fortis</name>
    <dbReference type="NCBI Taxonomy" id="212667"/>
    <lineage>
        <taxon>Bacteria</taxon>
        <taxon>Pseudomonadati</taxon>
        <taxon>Pseudomonadota</taxon>
        <taxon>Gammaproteobacteria</taxon>
        <taxon>Vibrionales</taxon>
        <taxon>Vibrionaceae</taxon>
        <taxon>Vibrio</taxon>
    </lineage>
</organism>
<dbReference type="Proteomes" id="UP000326789">
    <property type="component" value="Unassembled WGS sequence"/>
</dbReference>
<dbReference type="RefSeq" id="WP_150873318.1">
    <property type="nucleotide sequence ID" value="NZ_JBEEAX010000005.1"/>
</dbReference>
<proteinExistence type="predicted"/>
<name>A0A5N3QUK6_9VIBR</name>
<dbReference type="SUPFAM" id="SSF48371">
    <property type="entry name" value="ARM repeat"/>
    <property type="match status" value="1"/>
</dbReference>
<dbReference type="Gene3D" id="1.25.10.10">
    <property type="entry name" value="Leucine-rich Repeat Variant"/>
    <property type="match status" value="1"/>
</dbReference>
<reference evidence="1 2" key="1">
    <citation type="submission" date="2019-09" db="EMBL/GenBank/DDBJ databases">
        <title>Whole genome sequence of Vibrio fortis.</title>
        <authorList>
            <person name="Das S.K."/>
        </authorList>
    </citation>
    <scope>NUCLEOTIDE SEQUENCE [LARGE SCALE GENOMIC DNA]</scope>
    <source>
        <strain evidence="1 2">AN60</strain>
    </source>
</reference>
<accession>A0A5N3QUK6</accession>
<evidence type="ECO:0000313" key="1">
    <source>
        <dbReference type="EMBL" id="KAB0285620.1"/>
    </source>
</evidence>
<evidence type="ECO:0008006" key="3">
    <source>
        <dbReference type="Google" id="ProtNLM"/>
    </source>
</evidence>
<sequence length="147" mass="16305">MDIDEKLALLDGRGADAEYDAVKALSVLGLEFPKLLLAKYRNSKKWGERLSCVYHASKYALASEDAYELAIEALADKSKRVRYQACLLLSVAQKSSSLEPLAALLNDPESSEDAKAAIDAIKLKDHNYFADRDHSGMVKLNVQQYHS</sequence>
<dbReference type="AlphaFoldDB" id="A0A5N3QUK6"/>
<evidence type="ECO:0000313" key="2">
    <source>
        <dbReference type="Proteomes" id="UP000326789"/>
    </source>
</evidence>